<proteinExistence type="predicted"/>
<dbReference type="RefSeq" id="WP_107755196.1">
    <property type="nucleotide sequence ID" value="NZ_QBKF01000023.1"/>
</dbReference>
<keyword evidence="3" id="KW-1185">Reference proteome</keyword>
<accession>A0A2T7UJJ4</accession>
<dbReference type="InterPro" id="IPR029058">
    <property type="entry name" value="AB_hydrolase_fold"/>
</dbReference>
<reference evidence="2 3" key="1">
    <citation type="journal article" date="2011" name="Syst. Appl. Microbiol.">
        <title>Defluviimonas denitrificans gen. nov., sp. nov., and Pararhodobacter aggregans gen. nov., sp. nov., non-phototrophic Rhodobacteraceae from the biofilter of a marine aquaculture.</title>
        <authorList>
            <person name="Foesel B.U."/>
            <person name="Drake H.L."/>
            <person name="Schramm A."/>
        </authorList>
    </citation>
    <scope>NUCLEOTIDE SEQUENCE [LARGE SCALE GENOMIC DNA]</scope>
    <source>
        <strain evidence="2 3">D1-19</strain>
    </source>
</reference>
<dbReference type="EMBL" id="QDDR01000023">
    <property type="protein sequence ID" value="PVE44839.1"/>
    <property type="molecule type" value="Genomic_DNA"/>
</dbReference>
<protein>
    <recommendedName>
        <fullName evidence="4">AB hydrolase-1 domain-containing protein</fullName>
    </recommendedName>
</protein>
<dbReference type="OrthoDB" id="7303283at2"/>
<evidence type="ECO:0000313" key="3">
    <source>
        <dbReference type="Proteomes" id="UP000244810"/>
    </source>
</evidence>
<dbReference type="Proteomes" id="UP000244810">
    <property type="component" value="Unassembled WGS sequence"/>
</dbReference>
<comment type="caution">
    <text evidence="2">The sequence shown here is derived from an EMBL/GenBank/DDBJ whole genome shotgun (WGS) entry which is preliminary data.</text>
</comment>
<evidence type="ECO:0000313" key="2">
    <source>
        <dbReference type="EMBL" id="PVE44839.1"/>
    </source>
</evidence>
<feature type="compositionally biased region" description="Polar residues" evidence="1">
    <location>
        <begin position="1"/>
        <end position="12"/>
    </location>
</feature>
<name>A0A2T7UJJ4_9RHOB</name>
<feature type="region of interest" description="Disordered" evidence="1">
    <location>
        <begin position="1"/>
        <end position="20"/>
    </location>
</feature>
<dbReference type="SUPFAM" id="SSF53474">
    <property type="entry name" value="alpha/beta-Hydrolases"/>
    <property type="match status" value="1"/>
</dbReference>
<gene>
    <name evidence="2" type="ORF">DDE23_24525</name>
</gene>
<evidence type="ECO:0008006" key="4">
    <source>
        <dbReference type="Google" id="ProtNLM"/>
    </source>
</evidence>
<dbReference type="AlphaFoldDB" id="A0A2T7UJJ4"/>
<sequence length="311" mass="33765">MTLLSLSATRSGLSLAGSGQGPEAEIARRLSLLPKGAPVVVMVHGKGYRPDCPDRDPHRLILAARPGHGRSRNVSWPRRLGFALPGPRQPLGLCIGFGWDSSGRLWRATAEAQAMAPMLARLIHLVRRLDPGRRVDLFGHSLGARVILGAVPLVGEGAVGRAILLAGADFTGRAEAALASPAGRRAEFLNITTRENDLFDFLFERAISPLGRNGALGRGLPGAANWLDVQIDHPATGAALRALGLPLAARAARICHWSVYLRPGVFRFYRRLIHDRERLTLPVLRAALDQAPEPRWSRFWAEIPLPGRRPA</sequence>
<evidence type="ECO:0000256" key="1">
    <source>
        <dbReference type="SAM" id="MobiDB-lite"/>
    </source>
</evidence>
<dbReference type="Gene3D" id="3.40.50.1820">
    <property type="entry name" value="alpha/beta hydrolase"/>
    <property type="match status" value="1"/>
</dbReference>
<organism evidence="2 3">
    <name type="scientific">Pararhodobacter aggregans</name>
    <dbReference type="NCBI Taxonomy" id="404875"/>
    <lineage>
        <taxon>Bacteria</taxon>
        <taxon>Pseudomonadati</taxon>
        <taxon>Pseudomonadota</taxon>
        <taxon>Alphaproteobacteria</taxon>
        <taxon>Rhodobacterales</taxon>
        <taxon>Paracoccaceae</taxon>
        <taxon>Pararhodobacter</taxon>
    </lineage>
</organism>